<dbReference type="InterPro" id="IPR005499">
    <property type="entry name" value="BioW"/>
</dbReference>
<evidence type="ECO:0000256" key="10">
    <source>
        <dbReference type="ARBA" id="ARBA00049553"/>
    </source>
</evidence>
<reference evidence="12" key="1">
    <citation type="submission" date="2022-08" db="EMBL/GenBank/DDBJ databases">
        <title>Alicyclobacillus dauci DSM2870, complete genome.</title>
        <authorList>
            <person name="Wang Q."/>
            <person name="Cai R."/>
            <person name="Wang Z."/>
        </authorList>
    </citation>
    <scope>NUCLEOTIDE SEQUENCE</scope>
    <source>
        <strain evidence="12">DSM 28700</strain>
    </source>
</reference>
<sequence>MSLFSVRMRSSREEQGTPVHISGAERIVAETDLERVAATFVQRAMQHKNGTPDFVNLSIERVCPEEIMSLEALPIQTCDVEDVEEGHRAAHHLLCEAGVSSESANFAIALLKAGPAPGGRVMRGAVLLDAEQPIRMEPDPHRGVRVSKLDWEPSVLESWCNGIGHLGIARPRVWEAIALASKVTAQPEVIAELCWSDDQSYITGYVASQQFGYVRVTHLKPLGSLIGGRVFFIRAGTDIQSLISRLEKQPALVDRLPTRPYIEL</sequence>
<dbReference type="HAMAP" id="MF_00668">
    <property type="entry name" value="BioW"/>
    <property type="match status" value="1"/>
</dbReference>
<proteinExistence type="inferred from homology"/>
<comment type="catalytic activity">
    <reaction evidence="10 11">
        <text>heptanedioate + ATP + CoA = 6-carboxyhexanoyl-CoA + AMP + diphosphate</text>
        <dbReference type="Rhea" id="RHEA:14781"/>
        <dbReference type="ChEBI" id="CHEBI:30616"/>
        <dbReference type="ChEBI" id="CHEBI:33019"/>
        <dbReference type="ChEBI" id="CHEBI:36165"/>
        <dbReference type="ChEBI" id="CHEBI:57287"/>
        <dbReference type="ChEBI" id="CHEBI:57360"/>
        <dbReference type="ChEBI" id="CHEBI:456215"/>
        <dbReference type="EC" id="6.2.1.14"/>
    </reaction>
</comment>
<comment type="function">
    <text evidence="11">Catalyzes the transformation of pimelate into pimeloyl-CoA with concomitant hydrolysis of ATP to AMP.</text>
</comment>
<keyword evidence="6 11" id="KW-0547">Nucleotide-binding</keyword>
<comment type="cofactor">
    <cofactor evidence="1 11">
        <name>Mg(2+)</name>
        <dbReference type="ChEBI" id="CHEBI:18420"/>
    </cofactor>
</comment>
<keyword evidence="8 11" id="KW-0067">ATP-binding</keyword>
<evidence type="ECO:0000313" key="12">
    <source>
        <dbReference type="EMBL" id="WAH38653.1"/>
    </source>
</evidence>
<evidence type="ECO:0000256" key="9">
    <source>
        <dbReference type="ARBA" id="ARBA00022842"/>
    </source>
</evidence>
<evidence type="ECO:0000256" key="6">
    <source>
        <dbReference type="ARBA" id="ARBA00022741"/>
    </source>
</evidence>
<evidence type="ECO:0000256" key="1">
    <source>
        <dbReference type="ARBA" id="ARBA00001946"/>
    </source>
</evidence>
<evidence type="ECO:0000256" key="11">
    <source>
        <dbReference type="HAMAP-Rule" id="MF_00668"/>
    </source>
</evidence>
<dbReference type="RefSeq" id="WP_268046238.1">
    <property type="nucleotide sequence ID" value="NZ_CP104064.1"/>
</dbReference>
<evidence type="ECO:0000313" key="13">
    <source>
        <dbReference type="Proteomes" id="UP001164803"/>
    </source>
</evidence>
<comment type="subunit">
    <text evidence="3 11">Homodimer.</text>
</comment>
<evidence type="ECO:0000256" key="3">
    <source>
        <dbReference type="ARBA" id="ARBA00011738"/>
    </source>
</evidence>
<dbReference type="NCBIfam" id="TIGR01204">
    <property type="entry name" value="bioW"/>
    <property type="match status" value="1"/>
</dbReference>
<evidence type="ECO:0000256" key="7">
    <source>
        <dbReference type="ARBA" id="ARBA00022756"/>
    </source>
</evidence>
<organism evidence="12 13">
    <name type="scientific">Alicyclobacillus dauci</name>
    <dbReference type="NCBI Taxonomy" id="1475485"/>
    <lineage>
        <taxon>Bacteria</taxon>
        <taxon>Bacillati</taxon>
        <taxon>Bacillota</taxon>
        <taxon>Bacilli</taxon>
        <taxon>Bacillales</taxon>
        <taxon>Alicyclobacillaceae</taxon>
        <taxon>Alicyclobacillus</taxon>
    </lineage>
</organism>
<evidence type="ECO:0000256" key="5">
    <source>
        <dbReference type="ARBA" id="ARBA00022598"/>
    </source>
</evidence>
<keyword evidence="9 11" id="KW-0460">Magnesium</keyword>
<gene>
    <name evidence="11" type="primary">bioW</name>
    <name evidence="12" type="ORF">NZD86_09305</name>
</gene>
<protein>
    <recommendedName>
        <fullName evidence="4 11">6-carboxyhexanoate--CoA ligase</fullName>
        <ecNumber evidence="4 11">6.2.1.14</ecNumber>
    </recommendedName>
    <alternativeName>
        <fullName evidence="11">Pimeloyl-CoA synthase</fullName>
    </alternativeName>
</protein>
<evidence type="ECO:0000256" key="4">
    <source>
        <dbReference type="ARBA" id="ARBA00012984"/>
    </source>
</evidence>
<dbReference type="EC" id="6.2.1.14" evidence="4 11"/>
<keyword evidence="13" id="KW-1185">Reference proteome</keyword>
<accession>A0ABY6Z7I9</accession>
<keyword evidence="7 11" id="KW-0093">Biotin biosynthesis</keyword>
<keyword evidence="5 11" id="KW-0436">Ligase</keyword>
<comment type="pathway">
    <text evidence="2 11">Metabolic intermediate metabolism; pimeloyl-CoA biosynthesis; pimeloyl-CoA from pimelate: step 1/1.</text>
</comment>
<dbReference type="NCBIfam" id="NF002360">
    <property type="entry name" value="PRK01322.1"/>
    <property type="match status" value="1"/>
</dbReference>
<comment type="similarity">
    <text evidence="11">Belongs to the BioW family.</text>
</comment>
<name>A0ABY6Z7I9_9BACL</name>
<evidence type="ECO:0000256" key="2">
    <source>
        <dbReference type="ARBA" id="ARBA00005075"/>
    </source>
</evidence>
<dbReference type="EMBL" id="CP104064">
    <property type="protein sequence ID" value="WAH38653.1"/>
    <property type="molecule type" value="Genomic_DNA"/>
</dbReference>
<dbReference type="Pfam" id="PF03744">
    <property type="entry name" value="BioW"/>
    <property type="match status" value="1"/>
</dbReference>
<dbReference type="Proteomes" id="UP001164803">
    <property type="component" value="Chromosome"/>
</dbReference>
<evidence type="ECO:0000256" key="8">
    <source>
        <dbReference type="ARBA" id="ARBA00022840"/>
    </source>
</evidence>
<dbReference type="GO" id="GO:0042410">
    <property type="term" value="F:6-carboxyhexanoate-CoA ligase activity"/>
    <property type="evidence" value="ECO:0007669"/>
    <property type="project" value="UniProtKB-EC"/>
</dbReference>